<dbReference type="Gramene" id="MELO3C030209.2.1">
    <property type="protein sequence ID" value="MELO3C030209.2.1"/>
    <property type="gene ID" value="MELO3C030209.2"/>
</dbReference>
<sequence>RTSPLGKRDLAISKPRSIILEQFHANRTETKTTRLRSTTEMLTDERGRLGFQLTMETLMDERGWHGCGLATGWLTKEKR</sequence>
<reference evidence="1" key="1">
    <citation type="submission" date="2023-03" db="UniProtKB">
        <authorList>
            <consortium name="EnsemblPlants"/>
        </authorList>
    </citation>
    <scope>IDENTIFICATION</scope>
</reference>
<name>A0A9I9E8B7_CUCME</name>
<dbReference type="AlphaFoldDB" id="A0A9I9E8B7"/>
<evidence type="ECO:0000313" key="1">
    <source>
        <dbReference type="EnsemblPlants" id="MELO3C030209.2.1"/>
    </source>
</evidence>
<organism evidence="1">
    <name type="scientific">Cucumis melo</name>
    <name type="common">Muskmelon</name>
    <dbReference type="NCBI Taxonomy" id="3656"/>
    <lineage>
        <taxon>Eukaryota</taxon>
        <taxon>Viridiplantae</taxon>
        <taxon>Streptophyta</taxon>
        <taxon>Embryophyta</taxon>
        <taxon>Tracheophyta</taxon>
        <taxon>Spermatophyta</taxon>
        <taxon>Magnoliopsida</taxon>
        <taxon>eudicotyledons</taxon>
        <taxon>Gunneridae</taxon>
        <taxon>Pentapetalae</taxon>
        <taxon>rosids</taxon>
        <taxon>fabids</taxon>
        <taxon>Cucurbitales</taxon>
        <taxon>Cucurbitaceae</taxon>
        <taxon>Benincaseae</taxon>
        <taxon>Cucumis</taxon>
    </lineage>
</organism>
<accession>A0A9I9E8B7</accession>
<dbReference type="EnsemblPlants" id="MELO3C030209.2.1">
    <property type="protein sequence ID" value="MELO3C030209.2.1"/>
    <property type="gene ID" value="MELO3C030209.2"/>
</dbReference>
<proteinExistence type="predicted"/>
<protein>
    <submittedName>
        <fullName evidence="1">Uncharacterized protein</fullName>
    </submittedName>
</protein>